<dbReference type="Pfam" id="PF00534">
    <property type="entry name" value="Glycos_transf_1"/>
    <property type="match status" value="1"/>
</dbReference>
<dbReference type="Pfam" id="PF13439">
    <property type="entry name" value="Glyco_transf_4"/>
    <property type="match status" value="1"/>
</dbReference>
<evidence type="ECO:0000313" key="5">
    <source>
        <dbReference type="EMBL" id="KWW99572.1"/>
    </source>
</evidence>
<keyword evidence="2 5" id="KW-0808">Transferase</keyword>
<dbReference type="CDD" id="cd03801">
    <property type="entry name" value="GT4_PimA-like"/>
    <property type="match status" value="1"/>
</dbReference>
<evidence type="ECO:0000256" key="2">
    <source>
        <dbReference type="ARBA" id="ARBA00022679"/>
    </source>
</evidence>
<dbReference type="InterPro" id="IPR028098">
    <property type="entry name" value="Glyco_trans_4-like_N"/>
</dbReference>
<evidence type="ECO:0000313" key="8">
    <source>
        <dbReference type="Proteomes" id="UP000070188"/>
    </source>
</evidence>
<reference evidence="5" key="3">
    <citation type="submission" date="2015-04" db="EMBL/GenBank/DDBJ databases">
        <title>Physiological reanalysis, assessment of diazotrophy, and genome sequences of multiple isolates of Streptomyces thermoautotrophicus.</title>
        <authorList>
            <person name="MacKellar D.C."/>
            <person name="Lieber L."/>
            <person name="Norman J."/>
            <person name="Bolger A."/>
            <person name="Tobin C."/>
            <person name="Murray J.W."/>
            <person name="Woodward J."/>
            <person name="Friesen M."/>
            <person name="Prell J."/>
        </authorList>
    </citation>
    <scope>NUCLEOTIDE SEQUENCE [LARGE SCALE GENOMIC DNA]</scope>
    <source>
        <strain evidence="5">H1</strain>
    </source>
</reference>
<dbReference type="PATRIC" id="fig|1469144.10.peg.1339"/>
<evidence type="ECO:0000313" key="6">
    <source>
        <dbReference type="EMBL" id="KWX04040.1"/>
    </source>
</evidence>
<evidence type="ECO:0000259" key="3">
    <source>
        <dbReference type="Pfam" id="PF00534"/>
    </source>
</evidence>
<dbReference type="GO" id="GO:1901137">
    <property type="term" value="P:carbohydrate derivative biosynthetic process"/>
    <property type="evidence" value="ECO:0007669"/>
    <property type="project" value="UniProtKB-ARBA"/>
</dbReference>
<evidence type="ECO:0000313" key="7">
    <source>
        <dbReference type="EMBL" id="KWX09932.1"/>
    </source>
</evidence>
<feature type="domain" description="Glycosyl transferase family 1" evidence="3">
    <location>
        <begin position="215"/>
        <end position="371"/>
    </location>
</feature>
<dbReference type="RefSeq" id="WP_066885190.1">
    <property type="nucleotide sequence ID" value="NZ_JYIJ01000016.1"/>
</dbReference>
<evidence type="ECO:0000259" key="4">
    <source>
        <dbReference type="Pfam" id="PF13439"/>
    </source>
</evidence>
<evidence type="ECO:0000256" key="1">
    <source>
        <dbReference type="ARBA" id="ARBA00022676"/>
    </source>
</evidence>
<dbReference type="STRING" id="1469144.LI90_1208"/>
<comment type="caution">
    <text evidence="5">The sequence shown here is derived from an EMBL/GenBank/DDBJ whole genome shotgun (WGS) entry which is preliminary data.</text>
</comment>
<reference evidence="6 10" key="1">
    <citation type="submission" date="2015-02" db="EMBL/GenBank/DDBJ databases">
        <title>Physiological reanalysis, assessment of diazotrophy, and genome sequences of multiple isolates of Streptomyces thermoautotrophicus.</title>
        <authorList>
            <person name="MacKellar D.C."/>
            <person name="Lieber L."/>
            <person name="Norman J."/>
            <person name="Bolger A."/>
            <person name="Tobin C."/>
            <person name="Murray J.W."/>
            <person name="Prell J."/>
        </authorList>
    </citation>
    <scope>NUCLEOTIDE SEQUENCE [LARGE SCALE GENOMIC DNA]</scope>
    <source>
        <strain evidence="6 10">UBT1</strain>
    </source>
</reference>
<reference evidence="8" key="4">
    <citation type="submission" date="2015-04" db="EMBL/GenBank/DDBJ databases">
        <title>Physiological reanalysis, assessment of diazotrophy, and genome sequences of multiple isolates of Streptomyces thermoautotrophicus.</title>
        <authorList>
            <person name="MacKellar D.C."/>
            <person name="Lieber L."/>
            <person name="Norman J."/>
            <person name="Bolger A."/>
            <person name="Tobin C."/>
            <person name="Murray J.W."/>
            <person name="Chang R."/>
            <person name="Ford T."/>
            <person name="Nguyen P.Q."/>
            <person name="Woodward J."/>
            <person name="Permingeat H."/>
            <person name="Joshi N.S."/>
            <person name="Silver P.A."/>
            <person name="Usadel B."/>
            <person name="Rutherford A.W."/>
            <person name="Friesen M."/>
            <person name="Prell J."/>
        </authorList>
    </citation>
    <scope>NUCLEOTIDE SEQUENCE [LARGE SCALE GENOMIC DNA]</scope>
    <source>
        <strain evidence="8">H1</strain>
    </source>
</reference>
<dbReference type="EMBL" id="JYIJ01000016">
    <property type="protein sequence ID" value="KWX04040.1"/>
    <property type="molecule type" value="Genomic_DNA"/>
</dbReference>
<dbReference type="GO" id="GO:0016757">
    <property type="term" value="F:glycosyltransferase activity"/>
    <property type="evidence" value="ECO:0007669"/>
    <property type="project" value="UniProtKB-KW"/>
</dbReference>
<dbReference type="InterPro" id="IPR001296">
    <property type="entry name" value="Glyco_trans_1"/>
</dbReference>
<organism evidence="5 8">
    <name type="scientific">Carbonactinospora thermoautotrophica</name>
    <dbReference type="NCBI Taxonomy" id="1469144"/>
    <lineage>
        <taxon>Bacteria</taxon>
        <taxon>Bacillati</taxon>
        <taxon>Actinomycetota</taxon>
        <taxon>Actinomycetes</taxon>
        <taxon>Kitasatosporales</taxon>
        <taxon>Carbonactinosporaceae</taxon>
        <taxon>Carbonactinospora</taxon>
    </lineage>
</organism>
<sequence>MRILLLSWEYPPVIYGGLGRHVHALAEALAAGGHEVTVVTQHPDSSVDSPVPYEEVLRGVHVVRVPQDPPPLPRSDILAWVMGFNHGITRAGLRVARDRAYDVIHAHDWLVAHAAQTLREALELPLVVTVHATEGGRHQGWLPGPLNRAIHAVEWWLVHAAARVITCSAHMRWEVARLFEVPGSRLTVIPNGIDLAGWRAPAEAVAAARAEYGADGPLLVFSGRLVWEKGAQTLLEAVPRLRRRHPGLRVVIAGDGHGREKLEALARELRLGRSVRFAGWLGREELTALVAAADVAVVPSIYEPFGLVALEAAAVGTPLVVGDTGGLREFVEHEVTGLRFPPGDKAALADAVTRLLRDTALAGELARHARKVLERDYAWGAIAEQTARVYEQALADPVPGDPPPLVFGEGNLLRDQ</sequence>
<name>A0A132MP00_9ACTN</name>
<gene>
    <name evidence="5" type="ORF">LI90_1208</name>
    <name evidence="6" type="ORF">TH66_08820</name>
    <name evidence="7" type="ORF">TR74_06655</name>
</gene>
<dbReference type="EMBL" id="JYIK01000678">
    <property type="protein sequence ID" value="KWX09932.1"/>
    <property type="molecule type" value="Genomic_DNA"/>
</dbReference>
<dbReference type="AlphaFoldDB" id="A0A132MP00"/>
<proteinExistence type="predicted"/>
<dbReference type="PANTHER" id="PTHR45947:SF3">
    <property type="entry name" value="SULFOQUINOVOSYL TRANSFERASE SQD2"/>
    <property type="match status" value="1"/>
</dbReference>
<dbReference type="PANTHER" id="PTHR45947">
    <property type="entry name" value="SULFOQUINOVOSYL TRANSFERASE SQD2"/>
    <property type="match status" value="1"/>
</dbReference>
<dbReference type="SUPFAM" id="SSF53756">
    <property type="entry name" value="UDP-Glycosyltransferase/glycogen phosphorylase"/>
    <property type="match status" value="1"/>
</dbReference>
<dbReference type="Proteomes" id="UP000070188">
    <property type="component" value="Unassembled WGS sequence"/>
</dbReference>
<dbReference type="OrthoDB" id="6286688at2"/>
<reference evidence="9" key="2">
    <citation type="submission" date="2015-02" db="EMBL/GenBank/DDBJ databases">
        <title>Physiological reanalysis, assessment of diazotrophy, and genome sequences of multiple isolates of Streptomyces thermoautotrophicus.</title>
        <authorList>
            <person name="MacKellar D.C."/>
            <person name="Lieber L."/>
            <person name="Norman J."/>
            <person name="Bolger A."/>
            <person name="Tobin C."/>
            <person name="Murray J.W."/>
            <person name="Friesen M."/>
            <person name="Prell J."/>
        </authorList>
    </citation>
    <scope>NUCLEOTIDE SEQUENCE [LARGE SCALE GENOMIC DNA]</scope>
    <source>
        <strain evidence="9">UBT1</strain>
    </source>
</reference>
<evidence type="ECO:0000313" key="10">
    <source>
        <dbReference type="Proteomes" id="UP000070659"/>
    </source>
</evidence>
<evidence type="ECO:0000313" key="9">
    <source>
        <dbReference type="Proteomes" id="UP000070598"/>
    </source>
</evidence>
<dbReference type="Proteomes" id="UP000070598">
    <property type="component" value="Unassembled WGS sequence"/>
</dbReference>
<feature type="domain" description="Glycosyltransferase subfamily 4-like N-terminal" evidence="4">
    <location>
        <begin position="15"/>
        <end position="195"/>
    </location>
</feature>
<keyword evidence="8" id="KW-1185">Reference proteome</keyword>
<keyword evidence="1" id="KW-0328">Glycosyltransferase</keyword>
<dbReference type="Proteomes" id="UP000070659">
    <property type="component" value="Unassembled WGS sequence"/>
</dbReference>
<accession>A0A132MP00</accession>
<protein>
    <submittedName>
        <fullName evidence="6">Glycosyl transferase family 1</fullName>
    </submittedName>
    <submittedName>
        <fullName evidence="5">Glycosyltransferase</fullName>
    </submittedName>
</protein>
<dbReference type="InterPro" id="IPR050194">
    <property type="entry name" value="Glycosyltransferase_grp1"/>
</dbReference>
<dbReference type="EMBL" id="LAXD01000001">
    <property type="protein sequence ID" value="KWW99572.1"/>
    <property type="molecule type" value="Genomic_DNA"/>
</dbReference>
<dbReference type="Gene3D" id="3.40.50.2000">
    <property type="entry name" value="Glycogen Phosphorylase B"/>
    <property type="match status" value="2"/>
</dbReference>